<gene>
    <name evidence="1" type="ORF">NQ176_g4070</name>
</gene>
<accession>A0ACC1NHH9</accession>
<name>A0ACC1NHH9_9HYPO</name>
<proteinExistence type="predicted"/>
<keyword evidence="2" id="KW-1185">Reference proteome</keyword>
<evidence type="ECO:0000313" key="1">
    <source>
        <dbReference type="EMBL" id="KAJ2977981.1"/>
    </source>
</evidence>
<evidence type="ECO:0000313" key="2">
    <source>
        <dbReference type="Proteomes" id="UP001143910"/>
    </source>
</evidence>
<comment type="caution">
    <text evidence="1">The sequence shown here is derived from an EMBL/GenBank/DDBJ whole genome shotgun (WGS) entry which is preliminary data.</text>
</comment>
<dbReference type="EMBL" id="JANJQO010000419">
    <property type="protein sequence ID" value="KAJ2977981.1"/>
    <property type="molecule type" value="Genomic_DNA"/>
</dbReference>
<reference evidence="1" key="1">
    <citation type="submission" date="2022-08" db="EMBL/GenBank/DDBJ databases">
        <title>Genome Sequence of Lecanicillium fungicola.</title>
        <authorList>
            <person name="Buettner E."/>
        </authorList>
    </citation>
    <scope>NUCLEOTIDE SEQUENCE</scope>
    <source>
        <strain evidence="1">Babe33</strain>
    </source>
</reference>
<dbReference type="Proteomes" id="UP001143910">
    <property type="component" value="Unassembled WGS sequence"/>
</dbReference>
<organism evidence="1 2">
    <name type="scientific">Zarea fungicola</name>
    <dbReference type="NCBI Taxonomy" id="93591"/>
    <lineage>
        <taxon>Eukaryota</taxon>
        <taxon>Fungi</taxon>
        <taxon>Dikarya</taxon>
        <taxon>Ascomycota</taxon>
        <taxon>Pezizomycotina</taxon>
        <taxon>Sordariomycetes</taxon>
        <taxon>Hypocreomycetidae</taxon>
        <taxon>Hypocreales</taxon>
        <taxon>Cordycipitaceae</taxon>
        <taxon>Zarea</taxon>
    </lineage>
</organism>
<protein>
    <submittedName>
        <fullName evidence="1">Uncharacterized protein</fullName>
    </submittedName>
</protein>
<sequence length="97" mass="10741">MDAKANARSSVDSNSPLLAKSNNNSSSAATAIGSGNSARHGQANEELKKNLLTKDPVTSILPMKMNNQRMHYVERFYIDMDVLEVDLPPFTYTRVRV</sequence>